<evidence type="ECO:0000313" key="3">
    <source>
        <dbReference type="Proteomes" id="UP000299102"/>
    </source>
</evidence>
<dbReference type="AlphaFoldDB" id="A0A4C1TT20"/>
<dbReference type="EMBL" id="BGZK01000085">
    <property type="protein sequence ID" value="GBP17162.1"/>
    <property type="molecule type" value="Genomic_DNA"/>
</dbReference>
<reference evidence="2 3" key="1">
    <citation type="journal article" date="2019" name="Commun. Biol.">
        <title>The bagworm genome reveals a unique fibroin gene that provides high tensile strength.</title>
        <authorList>
            <person name="Kono N."/>
            <person name="Nakamura H."/>
            <person name="Ohtoshi R."/>
            <person name="Tomita M."/>
            <person name="Numata K."/>
            <person name="Arakawa K."/>
        </authorList>
    </citation>
    <scope>NUCLEOTIDE SEQUENCE [LARGE SCALE GENOMIC DNA]</scope>
</reference>
<feature type="region of interest" description="Disordered" evidence="1">
    <location>
        <begin position="42"/>
        <end position="73"/>
    </location>
</feature>
<organism evidence="2 3">
    <name type="scientific">Eumeta variegata</name>
    <name type="common">Bagworm moth</name>
    <name type="synonym">Eumeta japonica</name>
    <dbReference type="NCBI Taxonomy" id="151549"/>
    <lineage>
        <taxon>Eukaryota</taxon>
        <taxon>Metazoa</taxon>
        <taxon>Ecdysozoa</taxon>
        <taxon>Arthropoda</taxon>
        <taxon>Hexapoda</taxon>
        <taxon>Insecta</taxon>
        <taxon>Pterygota</taxon>
        <taxon>Neoptera</taxon>
        <taxon>Endopterygota</taxon>
        <taxon>Lepidoptera</taxon>
        <taxon>Glossata</taxon>
        <taxon>Ditrysia</taxon>
        <taxon>Tineoidea</taxon>
        <taxon>Psychidae</taxon>
        <taxon>Oiketicinae</taxon>
        <taxon>Eumeta</taxon>
    </lineage>
</organism>
<name>A0A4C1TT20_EUMVA</name>
<accession>A0A4C1TT20</accession>
<gene>
    <name evidence="2" type="ORF">EVAR_17285_1</name>
</gene>
<evidence type="ECO:0000313" key="2">
    <source>
        <dbReference type="EMBL" id="GBP17162.1"/>
    </source>
</evidence>
<protein>
    <submittedName>
        <fullName evidence="2">Uncharacterized protein</fullName>
    </submittedName>
</protein>
<proteinExistence type="predicted"/>
<sequence length="73" mass="7598">MKEAMMMMMMTLDEGEKGLGTRAPHAGLLIIVVSNTVSVQHQTRLSEGVRPSSSGGARAGRRAPLGAPPAAPK</sequence>
<comment type="caution">
    <text evidence="2">The sequence shown here is derived from an EMBL/GenBank/DDBJ whole genome shotgun (WGS) entry which is preliminary data.</text>
</comment>
<keyword evidence="3" id="KW-1185">Reference proteome</keyword>
<evidence type="ECO:0000256" key="1">
    <source>
        <dbReference type="SAM" id="MobiDB-lite"/>
    </source>
</evidence>
<dbReference type="Proteomes" id="UP000299102">
    <property type="component" value="Unassembled WGS sequence"/>
</dbReference>